<gene>
    <name evidence="2" type="ORF">KQI86_17940</name>
</gene>
<protein>
    <recommendedName>
        <fullName evidence="1">YhfM-like domain-containing protein</fullName>
    </recommendedName>
</protein>
<comment type="caution">
    <text evidence="2">The sequence shown here is derived from an EMBL/GenBank/DDBJ whole genome shotgun (WGS) entry which is preliminary data.</text>
</comment>
<organism evidence="2 3">
    <name type="scientific">Clostridium mobile</name>
    <dbReference type="NCBI Taxonomy" id="2841512"/>
    <lineage>
        <taxon>Bacteria</taxon>
        <taxon>Bacillati</taxon>
        <taxon>Bacillota</taxon>
        <taxon>Clostridia</taxon>
        <taxon>Eubacteriales</taxon>
        <taxon>Clostridiaceae</taxon>
        <taxon>Clostridium</taxon>
    </lineage>
</organism>
<proteinExistence type="predicted"/>
<dbReference type="Pfam" id="PF26353">
    <property type="entry name" value="YhfM"/>
    <property type="match status" value="1"/>
</dbReference>
<name>A0ABS6ELW0_9CLOT</name>
<evidence type="ECO:0000313" key="3">
    <source>
        <dbReference type="Proteomes" id="UP000726170"/>
    </source>
</evidence>
<dbReference type="EMBL" id="JAHLQF010000004">
    <property type="protein sequence ID" value="MBU5486203.1"/>
    <property type="molecule type" value="Genomic_DNA"/>
</dbReference>
<keyword evidence="3" id="KW-1185">Reference proteome</keyword>
<dbReference type="RefSeq" id="WP_216440784.1">
    <property type="nucleotide sequence ID" value="NZ_JAHLQF010000004.1"/>
</dbReference>
<dbReference type="PROSITE" id="PS51257">
    <property type="entry name" value="PROKAR_LIPOPROTEIN"/>
    <property type="match status" value="1"/>
</dbReference>
<evidence type="ECO:0000313" key="2">
    <source>
        <dbReference type="EMBL" id="MBU5486203.1"/>
    </source>
</evidence>
<evidence type="ECO:0000259" key="1">
    <source>
        <dbReference type="Pfam" id="PF26353"/>
    </source>
</evidence>
<accession>A0ABS6ELW0</accession>
<feature type="domain" description="YhfM-like" evidence="1">
    <location>
        <begin position="49"/>
        <end position="152"/>
    </location>
</feature>
<sequence length="281" mass="32937">MFKKTKDDKVKYILLIIVLILPVFLSGCSRVDSMKVRLGLKNNDFEYIKQNKVDKIVIQNTRDKGYRFVVTDQTAIEELYKILSTAKEVEEKSTLKPDYIFEIHESHDKVHKFQYIAGLDKKNGGNLYSDDKVYIVSKRIDNDIIKSFWNIRVPKDFTDIYYSSIISVLNEYTKENKGNKTIGINLNDDIDVSKFILSADLENLKYRLNNKFSGVTLIEDDNTKYDILMTVKTQGYKRTSYKSIVTFYDKKSKKETKYYIVGEYENTDWNINVSNEKPKDF</sequence>
<dbReference type="Proteomes" id="UP000726170">
    <property type="component" value="Unassembled WGS sequence"/>
</dbReference>
<dbReference type="InterPro" id="IPR058780">
    <property type="entry name" value="YhfM-like_dom"/>
</dbReference>
<reference evidence="2 3" key="1">
    <citation type="submission" date="2021-06" db="EMBL/GenBank/DDBJ databases">
        <authorList>
            <person name="Sun Q."/>
            <person name="Li D."/>
        </authorList>
    </citation>
    <scope>NUCLEOTIDE SEQUENCE [LARGE SCALE GENOMIC DNA]</scope>
    <source>
        <strain evidence="2 3">MSJ-11</strain>
    </source>
</reference>